<name>A0ABS2SMQ9_9BACI</name>
<evidence type="ECO:0000313" key="2">
    <source>
        <dbReference type="EMBL" id="MBM7836804.1"/>
    </source>
</evidence>
<dbReference type="EMBL" id="JAFBCV010000001">
    <property type="protein sequence ID" value="MBM7836804.1"/>
    <property type="molecule type" value="Genomic_DNA"/>
</dbReference>
<dbReference type="RefSeq" id="WP_204463524.1">
    <property type="nucleotide sequence ID" value="NZ_JAFBCV010000001.1"/>
</dbReference>
<sequence>MRNRNCVSCGQEMSRLSVLRKVFNRIKCHNCGHVNKISVKIFFVIWLFLLFTVVIMLVNQVDQLIISLTILGFLLLMTIVDMLTLTIIEE</sequence>
<protein>
    <submittedName>
        <fullName evidence="2">CXXC-20-CXXC protein</fullName>
    </submittedName>
</protein>
<dbReference type="Proteomes" id="UP001179280">
    <property type="component" value="Unassembled WGS sequence"/>
</dbReference>
<proteinExistence type="predicted"/>
<accession>A0ABS2SMQ9</accession>
<keyword evidence="3" id="KW-1185">Reference proteome</keyword>
<feature type="transmembrane region" description="Helical" evidence="1">
    <location>
        <begin position="37"/>
        <end position="58"/>
    </location>
</feature>
<evidence type="ECO:0000256" key="1">
    <source>
        <dbReference type="SAM" id="Phobius"/>
    </source>
</evidence>
<evidence type="ECO:0000313" key="3">
    <source>
        <dbReference type="Proteomes" id="UP001179280"/>
    </source>
</evidence>
<keyword evidence="1" id="KW-0472">Membrane</keyword>
<keyword evidence="1" id="KW-0812">Transmembrane</keyword>
<reference evidence="2" key="1">
    <citation type="submission" date="2021-01" db="EMBL/GenBank/DDBJ databases">
        <title>Genomic Encyclopedia of Type Strains, Phase IV (KMG-IV): sequencing the most valuable type-strain genomes for metagenomic binning, comparative biology and taxonomic classification.</title>
        <authorList>
            <person name="Goeker M."/>
        </authorList>
    </citation>
    <scope>NUCLEOTIDE SEQUENCE</scope>
    <source>
        <strain evidence="2">DSM 21943</strain>
    </source>
</reference>
<gene>
    <name evidence="2" type="ORF">JOC54_000035</name>
</gene>
<feature type="transmembrane region" description="Helical" evidence="1">
    <location>
        <begin position="64"/>
        <end position="88"/>
    </location>
</feature>
<comment type="caution">
    <text evidence="2">The sequence shown here is derived from an EMBL/GenBank/DDBJ whole genome shotgun (WGS) entry which is preliminary data.</text>
</comment>
<organism evidence="2 3">
    <name type="scientific">Shouchella xiaoxiensis</name>
    <dbReference type="NCBI Taxonomy" id="766895"/>
    <lineage>
        <taxon>Bacteria</taxon>
        <taxon>Bacillati</taxon>
        <taxon>Bacillota</taxon>
        <taxon>Bacilli</taxon>
        <taxon>Bacillales</taxon>
        <taxon>Bacillaceae</taxon>
        <taxon>Shouchella</taxon>
    </lineage>
</organism>
<keyword evidence="1" id="KW-1133">Transmembrane helix</keyword>